<name>A0A177B1E8_9BILA</name>
<comment type="caution">
    <text evidence="1">The sequence shown here is derived from an EMBL/GenBank/DDBJ whole genome shotgun (WGS) entry which is preliminary data.</text>
</comment>
<protein>
    <submittedName>
        <fullName evidence="1">Uncharacterized protein</fullName>
    </submittedName>
</protein>
<dbReference type="EMBL" id="LWCA01000515">
    <property type="protein sequence ID" value="OAF68098.1"/>
    <property type="molecule type" value="Genomic_DNA"/>
</dbReference>
<sequence length="727" mass="86101">MVKNFDRNSEIPNYSIEKKEIKNILYTSIISEITYNWYVPLCELSVFIESIKFKHYESEYFLKRSIDKYKNFRGLYKYFSKEKCALPVDIYFVWISHMMSPRDYWKSNYFVAKDIFDDNTSNITNLNMEVNFPNVFEHVYANKNFFYNTKPCHSVSFYSTIYEDNETTIPDHNYEIFLNSQDINYIKRYMSEYSYHNENKVLLQPGTFPHTRLTNVNLKFLEKCSYYTDMAKIRSIYSNYLENEKSYQNHYYNFKNTKIDLNYNQWSIIENIMKFLRNQKLNNDNKKILHDLCNVCSISDLSYIPYDSIISLLNNNNYSRQFYSTENIYKSNSKKCYKLKKRETKTYKKFSKCFIEFISCCKNLIGKLQNSFVEIHENVLLNLLIKSNLTNFDVFQCSNNKSGKLKKSRINQINNETGLINSHVRYKSTKIVSKSQHSTENKMASFNHTDNNFVLHILALDTFSNKTTSISAMNLHDNRSIKNSHLQLNNTYNASIDMNTCNGKNDYSFMNLLGWDNKRCIPNYFIHFDQKIKFLITDFQIISDSKVRNNIKVILDCTDWLSSTYCSNVKEFFGSSLDKWQNFKGITHFIASNKTPTSIFVNIIEISNKYCFLRNKVCFSEQILFTQENIKNFMKIIYQKIQHFHQCNDDTNINTAINEIVLDQPTTENKELEDFEEFRKDGIYAIFNNPRNYAKQSINQSASVSVIVKMINVCGKSDYLPKKVVTF</sequence>
<evidence type="ECO:0000313" key="1">
    <source>
        <dbReference type="EMBL" id="OAF68098.1"/>
    </source>
</evidence>
<dbReference type="AlphaFoldDB" id="A0A177B1E8"/>
<reference evidence="1 2" key="1">
    <citation type="submission" date="2016-04" db="EMBL/GenBank/DDBJ databases">
        <title>The genome of Intoshia linei affirms orthonectids as highly simplified spiralians.</title>
        <authorList>
            <person name="Mikhailov K.V."/>
            <person name="Slusarev G.S."/>
            <person name="Nikitin M.A."/>
            <person name="Logacheva M.D."/>
            <person name="Penin A."/>
            <person name="Aleoshin V."/>
            <person name="Panchin Y.V."/>
        </authorList>
    </citation>
    <scope>NUCLEOTIDE SEQUENCE [LARGE SCALE GENOMIC DNA]</scope>
    <source>
        <strain evidence="1">Intl2013</strain>
        <tissue evidence="1">Whole animal</tissue>
    </source>
</reference>
<keyword evidence="2" id="KW-1185">Reference proteome</keyword>
<proteinExistence type="predicted"/>
<organism evidence="1 2">
    <name type="scientific">Intoshia linei</name>
    <dbReference type="NCBI Taxonomy" id="1819745"/>
    <lineage>
        <taxon>Eukaryota</taxon>
        <taxon>Metazoa</taxon>
        <taxon>Spiralia</taxon>
        <taxon>Lophotrochozoa</taxon>
        <taxon>Mesozoa</taxon>
        <taxon>Orthonectida</taxon>
        <taxon>Rhopaluridae</taxon>
        <taxon>Intoshia</taxon>
    </lineage>
</organism>
<evidence type="ECO:0000313" key="2">
    <source>
        <dbReference type="Proteomes" id="UP000078046"/>
    </source>
</evidence>
<dbReference type="Proteomes" id="UP000078046">
    <property type="component" value="Unassembled WGS sequence"/>
</dbReference>
<accession>A0A177B1E8</accession>
<gene>
    <name evidence="1" type="ORF">A3Q56_04168</name>
</gene>